<name>A0A0C7P0Y7_DEFTU</name>
<keyword evidence="2" id="KW-0326">Glycosidase</keyword>
<accession>A0A0C7P0Y7</accession>
<dbReference type="HOGENOM" id="CLU_006462_6_4_0"/>
<dbReference type="InterPro" id="IPR006047">
    <property type="entry name" value="GH13_cat_dom"/>
</dbReference>
<dbReference type="SUPFAM" id="SSF81296">
    <property type="entry name" value="E set domains"/>
    <property type="match status" value="1"/>
</dbReference>
<keyword evidence="5" id="KW-1185">Reference proteome</keyword>
<sequence length="658" mass="77537">MKGIYSDQTSFYLFPEEPDLGDLVTVRLRIPKYLGKSVGNVIFAPEKNAKRYQHKSMTLYKESEYYYYFESNFNMPDRILRYHFEINLLDKNKSIIYDAMGVLQNRSIVDFTLIAGFKTPEWAHGTVYYQIFVDRFYNADKTNDPVNNEYHYDGQVVVKKDWGTLPHPKNGHREFYGGDLKGVLEKLDYLENLGVETIYFNPIFVSPSPHKYDTQDYEHIDPHFGVIVEDTEDLTKKYKVRTTSQVNLNKSDELFQKLVEDCHKRNIKVVIDGVFNHCGSFHKWIDEMNLYGNGALYNESSPYRRFFYWNSKNEYEGWWGYRTLPKLNYGNINLWKYIANISKKWVSEPFSVDGWRLDVADDLGKSFETNTSFWRFFYKVTKKANPDSIIFSEIYKSPLPWLERQCWDSIMNYITCMDPISYFLTGMEKHNDYLKPELLKNSDYFVNAVKWGLSQLPMNSKFIALNQLSNHDHSRWMTRTTQKVGRLGPNTHEEAIEGRDLDVFKMGLVMMFTLPGSPGLYYGDEIGLPGWTDPDNRRPYPWGRETEEGLEILQFTRELIKVYKNSTSLRRGSFDFIDWQKGYLAYASWNKEESIVTIVNREEKVVEVEIPLWLLDKKKGEIEILFSTKEVDIKNKYYNEGRKNLKIPEKTAVIIKVN</sequence>
<dbReference type="PANTHER" id="PTHR10357:SF210">
    <property type="entry name" value="MALTODEXTRIN GLUCOSIDASE"/>
    <property type="match status" value="1"/>
</dbReference>
<dbReference type="Pfam" id="PF00128">
    <property type="entry name" value="Alpha-amylase"/>
    <property type="match status" value="2"/>
</dbReference>
<evidence type="ECO:0000256" key="2">
    <source>
        <dbReference type="ARBA" id="ARBA00023295"/>
    </source>
</evidence>
<dbReference type="SUPFAM" id="SSF51445">
    <property type="entry name" value="(Trans)glycosidases"/>
    <property type="match status" value="1"/>
</dbReference>
<dbReference type="EMBL" id="LN824141">
    <property type="protein sequence ID" value="CEP77674.1"/>
    <property type="molecule type" value="Genomic_DNA"/>
</dbReference>
<gene>
    <name evidence="4" type="ORF">DTL3_0343</name>
</gene>
<dbReference type="SUPFAM" id="SSF51011">
    <property type="entry name" value="Glycosyl hydrolase domain"/>
    <property type="match status" value="1"/>
</dbReference>
<dbReference type="KEGG" id="dtn:DTL3_0343"/>
<protein>
    <submittedName>
        <fullName evidence="4">Alpha amylase catalytic domain</fullName>
    </submittedName>
</protein>
<dbReference type="Gene3D" id="3.20.20.80">
    <property type="entry name" value="Glycosidases"/>
    <property type="match status" value="1"/>
</dbReference>
<evidence type="ECO:0000313" key="5">
    <source>
        <dbReference type="Proteomes" id="UP000032809"/>
    </source>
</evidence>
<dbReference type="STRING" id="1006576.DTL3_0343"/>
<dbReference type="GO" id="GO:0004553">
    <property type="term" value="F:hydrolase activity, hydrolyzing O-glycosyl compounds"/>
    <property type="evidence" value="ECO:0007669"/>
    <property type="project" value="InterPro"/>
</dbReference>
<dbReference type="InterPro" id="IPR017853">
    <property type="entry name" value="GH"/>
</dbReference>
<dbReference type="SMART" id="SM00642">
    <property type="entry name" value="Aamy"/>
    <property type="match status" value="1"/>
</dbReference>
<dbReference type="PANTHER" id="PTHR10357">
    <property type="entry name" value="ALPHA-AMYLASE FAMILY MEMBER"/>
    <property type="match status" value="1"/>
</dbReference>
<dbReference type="Gene3D" id="2.60.40.10">
    <property type="entry name" value="Immunoglobulins"/>
    <property type="match status" value="1"/>
</dbReference>
<dbReference type="InterPro" id="IPR013783">
    <property type="entry name" value="Ig-like_fold"/>
</dbReference>
<dbReference type="AlphaFoldDB" id="A0A0C7P0Y7"/>
<dbReference type="InterPro" id="IPR013780">
    <property type="entry name" value="Glyco_hydro_b"/>
</dbReference>
<dbReference type="OrthoDB" id="9805159at2"/>
<evidence type="ECO:0000256" key="1">
    <source>
        <dbReference type="ARBA" id="ARBA00022801"/>
    </source>
</evidence>
<dbReference type="InterPro" id="IPR014756">
    <property type="entry name" value="Ig_E-set"/>
</dbReference>
<dbReference type="CDD" id="cd11338">
    <property type="entry name" value="AmyAc_CMD"/>
    <property type="match status" value="1"/>
</dbReference>
<dbReference type="Gene3D" id="2.60.40.1180">
    <property type="entry name" value="Golgi alpha-mannosidase II"/>
    <property type="match status" value="1"/>
</dbReference>
<keyword evidence="1" id="KW-0378">Hydrolase</keyword>
<organism evidence="4 5">
    <name type="scientific">Defluviitoga tunisiensis</name>
    <dbReference type="NCBI Taxonomy" id="1006576"/>
    <lineage>
        <taxon>Bacteria</taxon>
        <taxon>Thermotogati</taxon>
        <taxon>Thermotogota</taxon>
        <taxon>Thermotogae</taxon>
        <taxon>Petrotogales</taxon>
        <taxon>Petrotogaceae</taxon>
        <taxon>Defluviitoga</taxon>
    </lineage>
</organism>
<reference evidence="5" key="1">
    <citation type="submission" date="2014-11" db="EMBL/GenBank/DDBJ databases">
        <authorList>
            <person name="Wibberg D."/>
        </authorList>
    </citation>
    <scope>NUCLEOTIDE SEQUENCE [LARGE SCALE GENOMIC DNA]</scope>
    <source>
        <strain evidence="5">L3</strain>
    </source>
</reference>
<dbReference type="InterPro" id="IPR004185">
    <property type="entry name" value="Glyco_hydro_13_lg-like_dom"/>
</dbReference>
<proteinExistence type="predicted"/>
<evidence type="ECO:0000313" key="4">
    <source>
        <dbReference type="EMBL" id="CEP77674.1"/>
    </source>
</evidence>
<dbReference type="Proteomes" id="UP000032809">
    <property type="component" value="Chromosome I"/>
</dbReference>
<feature type="domain" description="Glycosyl hydrolase family 13 catalytic" evidence="3">
    <location>
        <begin position="130"/>
        <end position="563"/>
    </location>
</feature>
<evidence type="ECO:0000259" key="3">
    <source>
        <dbReference type="SMART" id="SM00642"/>
    </source>
</evidence>
<dbReference type="RefSeq" id="WP_045087260.1">
    <property type="nucleotide sequence ID" value="NZ_LN824141.1"/>
</dbReference>
<dbReference type="CDD" id="cd02857">
    <property type="entry name" value="E_set_CDase_PDE_N"/>
    <property type="match status" value="1"/>
</dbReference>
<dbReference type="GO" id="GO:0005975">
    <property type="term" value="P:carbohydrate metabolic process"/>
    <property type="evidence" value="ECO:0007669"/>
    <property type="project" value="InterPro"/>
</dbReference>